<dbReference type="eggNOG" id="COG0823">
    <property type="taxonomic scope" value="Bacteria"/>
</dbReference>
<name>I0I3A5_CALAS</name>
<comment type="similarity">
    <text evidence="1">Belongs to the TolB family.</text>
</comment>
<evidence type="ECO:0000313" key="5">
    <source>
        <dbReference type="EMBL" id="BAL99742.1"/>
    </source>
</evidence>
<dbReference type="PANTHER" id="PTHR36842">
    <property type="entry name" value="PROTEIN TOLB HOMOLOG"/>
    <property type="match status" value="1"/>
</dbReference>
<dbReference type="EMBL" id="AP012337">
    <property type="protein sequence ID" value="BAL99742.1"/>
    <property type="molecule type" value="Genomic_DNA"/>
</dbReference>
<dbReference type="PANTHER" id="PTHR36842:SF1">
    <property type="entry name" value="PROTEIN TOLB"/>
    <property type="match status" value="1"/>
</dbReference>
<accession>I0I3A5</accession>
<keyword evidence="3" id="KW-1133">Transmembrane helix</keyword>
<dbReference type="OrthoDB" id="159283at2"/>
<keyword evidence="3" id="KW-0472">Membrane</keyword>
<feature type="domain" description="SbsA Ig-like" evidence="4">
    <location>
        <begin position="39"/>
        <end position="136"/>
    </location>
</feature>
<gene>
    <name evidence="5" type="ordered locus">CLDAP_17030</name>
</gene>
<organism evidence="5 6">
    <name type="scientific">Caldilinea aerophila (strain DSM 14535 / JCM 11387 / NBRC 104270 / STL-6-O1)</name>
    <dbReference type="NCBI Taxonomy" id="926550"/>
    <lineage>
        <taxon>Bacteria</taxon>
        <taxon>Bacillati</taxon>
        <taxon>Chloroflexota</taxon>
        <taxon>Caldilineae</taxon>
        <taxon>Caldilineales</taxon>
        <taxon>Caldilineaceae</taxon>
        <taxon>Caldilinea</taxon>
    </lineage>
</organism>
<dbReference type="KEGG" id="cap:CLDAP_17030"/>
<dbReference type="AlphaFoldDB" id="I0I3A5"/>
<sequence length="470" mass="51477">MRAIFNVNPRSRLSSFDRTILGTAVAILLALGVVIWRGDQVGLQVVAVMPADGSIGVSTRSQLRIVFDQPLAQEAVSAQLTLDPPVQVTPRVDGNQLIFIPHTLQPDTSYTVRLEAGVRSASGHALGAAQVWRFTTGRTQVLFTRSIDGSEQLFVISFSPEATNNDAKAAQLTKSAGSVWDFAVSPADARIVFSALTEAGGSHLWLMTPGNQPELLLDCGDDFCSSPSWSNDGELLLFARRNASEFGAAAISPPRLSILHIASGELAPVFRDSQKLGFEARWASDNRWITYLSPDFIGVGVYNLESGEERFYPTQTGEAAPWQPGQMRFVMNQERMLGDRSAIHLFLVDPIANERINLSGEGAMVEDGAPAWSPDGEWLAFRRNITEGPNATLTKQLWLMRSDGSEARPLTMDPDIDHGPPTWSPDGRYLVYHKFPLKGPDIVISVWVMEVATGKQWQVASPGQRPLWLP</sequence>
<proteinExistence type="inferred from homology"/>
<evidence type="ECO:0000256" key="3">
    <source>
        <dbReference type="SAM" id="Phobius"/>
    </source>
</evidence>
<keyword evidence="2" id="KW-0732">Signal</keyword>
<feature type="transmembrane region" description="Helical" evidence="3">
    <location>
        <begin position="20"/>
        <end position="38"/>
    </location>
</feature>
<dbReference type="SUPFAM" id="SSF82171">
    <property type="entry name" value="DPP6 N-terminal domain-like"/>
    <property type="match status" value="1"/>
</dbReference>
<evidence type="ECO:0000256" key="1">
    <source>
        <dbReference type="ARBA" id="ARBA00009820"/>
    </source>
</evidence>
<evidence type="ECO:0000256" key="2">
    <source>
        <dbReference type="ARBA" id="ARBA00022729"/>
    </source>
</evidence>
<dbReference type="Gene3D" id="2.120.10.30">
    <property type="entry name" value="TolB, C-terminal domain"/>
    <property type="match status" value="2"/>
</dbReference>
<evidence type="ECO:0000313" key="6">
    <source>
        <dbReference type="Proteomes" id="UP000007880"/>
    </source>
</evidence>
<dbReference type="InterPro" id="IPR032812">
    <property type="entry name" value="SbsA_Ig"/>
</dbReference>
<dbReference type="Proteomes" id="UP000007880">
    <property type="component" value="Chromosome"/>
</dbReference>
<dbReference type="HOGENOM" id="CLU_606423_0_0_0"/>
<keyword evidence="6" id="KW-1185">Reference proteome</keyword>
<dbReference type="STRING" id="926550.CLDAP_17030"/>
<dbReference type="Pfam" id="PF07676">
    <property type="entry name" value="PD40"/>
    <property type="match status" value="2"/>
</dbReference>
<keyword evidence="3" id="KW-0812">Transmembrane</keyword>
<evidence type="ECO:0000259" key="4">
    <source>
        <dbReference type="Pfam" id="PF13205"/>
    </source>
</evidence>
<dbReference type="InterPro" id="IPR011659">
    <property type="entry name" value="WD40"/>
</dbReference>
<reference evidence="5 6" key="1">
    <citation type="submission" date="2012-02" db="EMBL/GenBank/DDBJ databases">
        <title>Complete genome sequence of Caldilinea aerophila DSM 14535 (= NBRC 102666).</title>
        <authorList>
            <person name="Oguchi A."/>
            <person name="Hosoyama A."/>
            <person name="Sekine M."/>
            <person name="Fukai R."/>
            <person name="Kato Y."/>
            <person name="Nakamura S."/>
            <person name="Hanada S."/>
            <person name="Yamazaki S."/>
            <person name="Fujita N."/>
        </authorList>
    </citation>
    <scope>NUCLEOTIDE SEQUENCE [LARGE SCALE GENOMIC DNA]</scope>
    <source>
        <strain evidence="6">DSM 14535 / JCM 11387 / NBRC 104270 / STL-6-O1</strain>
    </source>
</reference>
<protein>
    <recommendedName>
        <fullName evidence="4">SbsA Ig-like domain-containing protein</fullName>
    </recommendedName>
</protein>
<dbReference type="Pfam" id="PF13205">
    <property type="entry name" value="Big_5"/>
    <property type="match status" value="1"/>
</dbReference>
<dbReference type="InterPro" id="IPR011042">
    <property type="entry name" value="6-blade_b-propeller_TolB-like"/>
</dbReference>